<dbReference type="InterPro" id="IPR023562">
    <property type="entry name" value="ClpP/TepA"/>
</dbReference>
<comment type="caution">
    <text evidence="10">The sequence shown here is derived from an EMBL/GenBank/DDBJ whole genome shotgun (WGS) entry which is preliminary data.</text>
</comment>
<dbReference type="Pfam" id="PF00574">
    <property type="entry name" value="CLP_protease"/>
    <property type="match status" value="1"/>
</dbReference>
<evidence type="ECO:0000256" key="3">
    <source>
        <dbReference type="ARBA" id="ARBA00022670"/>
    </source>
</evidence>
<evidence type="ECO:0000256" key="9">
    <source>
        <dbReference type="RuleBase" id="RU003567"/>
    </source>
</evidence>
<dbReference type="InterPro" id="IPR029045">
    <property type="entry name" value="ClpP/crotonase-like_dom_sf"/>
</dbReference>
<keyword evidence="2 7" id="KW-0963">Cytoplasm</keyword>
<evidence type="ECO:0000256" key="2">
    <source>
        <dbReference type="ARBA" id="ARBA00022490"/>
    </source>
</evidence>
<dbReference type="PROSITE" id="PS00381">
    <property type="entry name" value="CLP_PROTEASE_SER"/>
    <property type="match status" value="1"/>
</dbReference>
<comment type="function">
    <text evidence="7">Cleaves peptides in various proteins in a process that requires ATP hydrolysis. Has a chymotrypsin-like activity. Plays a major role in the degradation of misfolded proteins.</text>
</comment>
<dbReference type="InterPro" id="IPR018215">
    <property type="entry name" value="ClpP_Ser_AS"/>
</dbReference>
<dbReference type="AlphaFoldDB" id="A0A2P5P9L3"/>
<dbReference type="GO" id="GO:0004252">
    <property type="term" value="F:serine-type endopeptidase activity"/>
    <property type="evidence" value="ECO:0007669"/>
    <property type="project" value="UniProtKB-UniRule"/>
</dbReference>
<dbReference type="HAMAP" id="MF_00444">
    <property type="entry name" value="ClpP"/>
    <property type="match status" value="1"/>
</dbReference>
<evidence type="ECO:0000313" key="11">
    <source>
        <dbReference type="Proteomes" id="UP000235653"/>
    </source>
</evidence>
<dbReference type="GO" id="GO:0009368">
    <property type="term" value="C:endopeptidase Clp complex"/>
    <property type="evidence" value="ECO:0007669"/>
    <property type="project" value="TreeGrafter"/>
</dbReference>
<dbReference type="OrthoDB" id="9802800at2"/>
<dbReference type="Gene3D" id="3.90.226.10">
    <property type="entry name" value="2-enoyl-CoA Hydratase, Chain A, domain 1"/>
    <property type="match status" value="1"/>
</dbReference>
<dbReference type="GO" id="GO:0005737">
    <property type="term" value="C:cytoplasm"/>
    <property type="evidence" value="ECO:0007669"/>
    <property type="project" value="UniProtKB-SubCell"/>
</dbReference>
<keyword evidence="5 7" id="KW-0720">Serine protease</keyword>
<comment type="subunit">
    <text evidence="7">Fourteen ClpP subunits assemble into 2 heptameric rings which stack back to back to give a disk-like structure with a central cavity, resembling the structure of eukaryotic proteasomes.</text>
</comment>
<comment type="similarity">
    <text evidence="1 7 9">Belongs to the peptidase S14 family.</text>
</comment>
<proteinExistence type="inferred from homology"/>
<keyword evidence="4 7" id="KW-0378">Hydrolase</keyword>
<evidence type="ECO:0000256" key="8">
    <source>
        <dbReference type="PROSITE-ProRule" id="PRU10085"/>
    </source>
</evidence>
<name>A0A2P5P9L3_9CHLR</name>
<dbReference type="PRINTS" id="PR00127">
    <property type="entry name" value="CLPPROTEASEP"/>
</dbReference>
<reference evidence="10 11" key="1">
    <citation type="journal article" date="2017" name="ISME J.">
        <title>Grape pomace compost harbors organohalide-respiring Dehalogenimonas species with novel reductive dehalogenase genes.</title>
        <authorList>
            <person name="Yang Y."/>
            <person name="Higgins S.A."/>
            <person name="Yan J."/>
            <person name="Simsir B."/>
            <person name="Chourey K."/>
            <person name="Iyer R."/>
            <person name="Hettich R.L."/>
            <person name="Baldwin B."/>
            <person name="Ogles D.M."/>
            <person name="Loffler F.E."/>
        </authorList>
    </citation>
    <scope>NUCLEOTIDE SEQUENCE [LARGE SCALE GENOMIC DNA]</scope>
    <source>
        <strain evidence="10 11">GP</strain>
    </source>
</reference>
<sequence>MKPSNIIPMVIESSARGERAFDIYSLLLKERIVFLGTEINDQVANIIIAQLLFLDREDPDKDISLYIHSPGGVISAGLAIYDTMQLIRPAVSTICVGMAASMATVLLCAGAKGKRFALPNATIHMHQALGGARGQAADIVIAAREITRMQDIIRDILSKRTGQSLEKIAHDTDRDFYLNPEGAKEYGLIDDILKKPEEKKPAKS</sequence>
<dbReference type="NCBIfam" id="NF001368">
    <property type="entry name" value="PRK00277.1"/>
    <property type="match status" value="1"/>
</dbReference>
<evidence type="ECO:0000256" key="7">
    <source>
        <dbReference type="HAMAP-Rule" id="MF_00444"/>
    </source>
</evidence>
<dbReference type="GO" id="GO:0006515">
    <property type="term" value="P:protein quality control for misfolded or incompletely synthesized proteins"/>
    <property type="evidence" value="ECO:0007669"/>
    <property type="project" value="TreeGrafter"/>
</dbReference>
<feature type="active site" description="Nucleophile" evidence="7">
    <location>
        <position position="101"/>
    </location>
</feature>
<evidence type="ECO:0000256" key="5">
    <source>
        <dbReference type="ARBA" id="ARBA00022825"/>
    </source>
</evidence>
<keyword evidence="3 7" id="KW-0645">Protease</keyword>
<protein>
    <recommendedName>
        <fullName evidence="7 9">ATP-dependent Clp protease proteolytic subunit</fullName>
        <ecNumber evidence="7">3.4.21.92</ecNumber>
    </recommendedName>
    <alternativeName>
        <fullName evidence="7">Endopeptidase Clp</fullName>
    </alternativeName>
</protein>
<dbReference type="PANTHER" id="PTHR10381:SF70">
    <property type="entry name" value="ATP-DEPENDENT CLP PROTEASE PROTEOLYTIC SUBUNIT"/>
    <property type="match status" value="1"/>
</dbReference>
<comment type="subcellular location">
    <subcellularLocation>
        <location evidence="7">Cytoplasm</location>
    </subcellularLocation>
</comment>
<feature type="active site" evidence="8">
    <location>
        <position position="101"/>
    </location>
</feature>
<dbReference type="PANTHER" id="PTHR10381">
    <property type="entry name" value="ATP-DEPENDENT CLP PROTEASE PROTEOLYTIC SUBUNIT"/>
    <property type="match status" value="1"/>
</dbReference>
<accession>A0A2P5P9L3</accession>
<evidence type="ECO:0000256" key="6">
    <source>
        <dbReference type="ARBA" id="ARBA00034021"/>
    </source>
</evidence>
<dbReference type="Proteomes" id="UP000235653">
    <property type="component" value="Unassembled WGS sequence"/>
</dbReference>
<dbReference type="GO" id="GO:0004176">
    <property type="term" value="F:ATP-dependent peptidase activity"/>
    <property type="evidence" value="ECO:0007669"/>
    <property type="project" value="InterPro"/>
</dbReference>
<dbReference type="GO" id="GO:0051117">
    <property type="term" value="F:ATPase binding"/>
    <property type="evidence" value="ECO:0007669"/>
    <property type="project" value="TreeGrafter"/>
</dbReference>
<keyword evidence="11" id="KW-1185">Reference proteome</keyword>
<gene>
    <name evidence="7" type="primary">clpP</name>
    <name evidence="10" type="ORF">JP09_003715</name>
</gene>
<evidence type="ECO:0000256" key="1">
    <source>
        <dbReference type="ARBA" id="ARBA00007039"/>
    </source>
</evidence>
<dbReference type="NCBIfam" id="NF009205">
    <property type="entry name" value="PRK12553.1"/>
    <property type="match status" value="1"/>
</dbReference>
<comment type="catalytic activity">
    <reaction evidence="6 7 8">
        <text>Hydrolysis of proteins to small peptides in the presence of ATP and magnesium. alpha-casein is the usual test substrate. In the absence of ATP, only oligopeptides shorter than five residues are hydrolyzed (such as succinyl-Leu-Tyr-|-NHMec, and Leu-Tyr-Leu-|-Tyr-Trp, in which cleavage of the -Tyr-|-Leu- and -Tyr-|-Trp bonds also occurs).</text>
        <dbReference type="EC" id="3.4.21.92"/>
    </reaction>
</comment>
<dbReference type="EMBL" id="JQAN02000006">
    <property type="protein sequence ID" value="PPD58977.1"/>
    <property type="molecule type" value="Genomic_DNA"/>
</dbReference>
<dbReference type="InterPro" id="IPR001907">
    <property type="entry name" value="ClpP"/>
</dbReference>
<organism evidence="10 11">
    <name type="scientific">Dehalogenimonas etheniformans</name>
    <dbReference type="NCBI Taxonomy" id="1536648"/>
    <lineage>
        <taxon>Bacteria</taxon>
        <taxon>Bacillati</taxon>
        <taxon>Chloroflexota</taxon>
        <taxon>Dehalococcoidia</taxon>
        <taxon>Dehalococcoidales</taxon>
        <taxon>Dehalococcoidaceae</taxon>
        <taxon>Dehalogenimonas</taxon>
    </lineage>
</organism>
<evidence type="ECO:0000313" key="10">
    <source>
        <dbReference type="EMBL" id="PPD58977.1"/>
    </source>
</evidence>
<dbReference type="CDD" id="cd07017">
    <property type="entry name" value="S14_ClpP_2"/>
    <property type="match status" value="1"/>
</dbReference>
<dbReference type="FunFam" id="3.90.226.10:FF:000001">
    <property type="entry name" value="ATP-dependent Clp protease proteolytic subunit"/>
    <property type="match status" value="1"/>
</dbReference>
<evidence type="ECO:0000256" key="4">
    <source>
        <dbReference type="ARBA" id="ARBA00022801"/>
    </source>
</evidence>
<dbReference type="SUPFAM" id="SSF52096">
    <property type="entry name" value="ClpP/crotonase"/>
    <property type="match status" value="1"/>
</dbReference>
<feature type="active site" evidence="7">
    <location>
        <position position="126"/>
    </location>
</feature>
<dbReference type="EC" id="3.4.21.92" evidence="7"/>